<keyword evidence="1" id="KW-0812">Transmembrane</keyword>
<proteinExistence type="predicted"/>
<feature type="transmembrane region" description="Helical" evidence="1">
    <location>
        <begin position="47"/>
        <end position="69"/>
    </location>
</feature>
<sequence>MNLHVFTLYSTKSQQYSKNVNASRLFVMLKCSLGALSFFHWKVNLKIFTHLMLPIFGPASLDMAGLIVFGPKLRRVKLENVVLCSKQRKLCVCVSVVGENCQLLLTVAFYCFQVAHQSGANSFAGAETKKLYAWHVICWESHQCQCLDKIPFSGPAPPPDLCLPA</sequence>
<gene>
    <name evidence="2" type="ORF">D917_03298</name>
</gene>
<dbReference type="AlphaFoldDB" id="A0A1Y3E8S2"/>
<dbReference type="Proteomes" id="UP000243006">
    <property type="component" value="Unassembled WGS sequence"/>
</dbReference>
<organism evidence="2 3">
    <name type="scientific">Trichinella nativa</name>
    <dbReference type="NCBI Taxonomy" id="6335"/>
    <lineage>
        <taxon>Eukaryota</taxon>
        <taxon>Metazoa</taxon>
        <taxon>Ecdysozoa</taxon>
        <taxon>Nematoda</taxon>
        <taxon>Enoplea</taxon>
        <taxon>Dorylaimia</taxon>
        <taxon>Trichinellida</taxon>
        <taxon>Trichinellidae</taxon>
        <taxon>Trichinella</taxon>
    </lineage>
</organism>
<keyword evidence="1" id="KW-0472">Membrane</keyword>
<accession>A0A1Y3E8S2</accession>
<evidence type="ECO:0000313" key="3">
    <source>
        <dbReference type="Proteomes" id="UP000243006"/>
    </source>
</evidence>
<comment type="caution">
    <text evidence="2">The sequence shown here is derived from an EMBL/GenBank/DDBJ whole genome shotgun (WGS) entry which is preliminary data.</text>
</comment>
<name>A0A1Y3E8S2_9BILA</name>
<dbReference type="EMBL" id="LVZM01021322">
    <property type="protein sequence ID" value="OUC41522.1"/>
    <property type="molecule type" value="Genomic_DNA"/>
</dbReference>
<evidence type="ECO:0000256" key="1">
    <source>
        <dbReference type="SAM" id="Phobius"/>
    </source>
</evidence>
<evidence type="ECO:0000313" key="2">
    <source>
        <dbReference type="EMBL" id="OUC41522.1"/>
    </source>
</evidence>
<keyword evidence="1" id="KW-1133">Transmembrane helix</keyword>
<reference evidence="2 3" key="1">
    <citation type="submission" date="2015-04" db="EMBL/GenBank/DDBJ databases">
        <title>Draft genome of the roundworm Trichinella nativa.</title>
        <authorList>
            <person name="Mitreva M."/>
        </authorList>
    </citation>
    <scope>NUCLEOTIDE SEQUENCE [LARGE SCALE GENOMIC DNA]</scope>
    <source>
        <strain evidence="2 3">ISS45</strain>
    </source>
</reference>
<protein>
    <submittedName>
        <fullName evidence="2">Uncharacterized protein</fullName>
    </submittedName>
</protein>